<dbReference type="RefSeq" id="WP_021575835.1">
    <property type="nucleotide sequence ID" value="NZ_CATNPJ010000078.1"/>
</dbReference>
<geneLocation type="plasmid" evidence="2 3">
    <name>p75-02_2</name>
</geneLocation>
<evidence type="ECO:0000256" key="1">
    <source>
        <dbReference type="SAM" id="Phobius"/>
    </source>
</evidence>
<protein>
    <recommendedName>
        <fullName evidence="4">YdfB protein</fullName>
    </recommendedName>
</protein>
<evidence type="ECO:0000313" key="2">
    <source>
        <dbReference type="EMBL" id="ARS09021.1"/>
    </source>
</evidence>
<feature type="transmembrane region" description="Helical" evidence="1">
    <location>
        <begin position="26"/>
        <end position="47"/>
    </location>
</feature>
<reference evidence="2 3" key="1">
    <citation type="submission" date="2017-02" db="EMBL/GenBank/DDBJ databases">
        <authorList>
            <person name="Svab D."/>
            <person name="Balint B."/>
            <person name="Maroti G."/>
            <person name="Vasarhelyi B."/>
            <person name="Horvath B."/>
            <person name="Toth I."/>
        </authorList>
    </citation>
    <scope>NUCLEOTIDE SEQUENCE [LARGE SCALE GENOMIC DNA]</scope>
    <source>
        <strain evidence="2">75/02</strain>
        <plasmid evidence="2 3">p75-02_2</plasmid>
    </source>
</reference>
<dbReference type="AlphaFoldDB" id="A0AAU8WFR8"/>
<keyword evidence="2" id="KW-0614">Plasmid</keyword>
<sequence>MKFIILKKDKDSTIARNDSVFPVNNFFVVLTTVSSVANSFGIVSSLAKSIGISFPTGNVIETCFFGMFSLLLAAFSFVSTMGLANAVPPIKNVFPLLFFVLVLITNYNIYFR</sequence>
<evidence type="ECO:0000313" key="3">
    <source>
        <dbReference type="Proteomes" id="UP000194501"/>
    </source>
</evidence>
<keyword evidence="1" id="KW-0812">Transmembrane</keyword>
<gene>
    <name evidence="2" type="ORF">BZ172_28855</name>
</gene>
<keyword evidence="1" id="KW-1133">Transmembrane helix</keyword>
<keyword evidence="1" id="KW-0472">Membrane</keyword>
<dbReference type="EMBL" id="CP019690">
    <property type="protein sequence ID" value="ARS09021.1"/>
    <property type="molecule type" value="Genomic_DNA"/>
</dbReference>
<feature type="transmembrane region" description="Helical" evidence="1">
    <location>
        <begin position="93"/>
        <end position="111"/>
    </location>
</feature>
<organism evidence="2 3">
    <name type="scientific">Shigella sonnei</name>
    <dbReference type="NCBI Taxonomy" id="624"/>
    <lineage>
        <taxon>Bacteria</taxon>
        <taxon>Pseudomonadati</taxon>
        <taxon>Pseudomonadota</taxon>
        <taxon>Gammaproteobacteria</taxon>
        <taxon>Enterobacterales</taxon>
        <taxon>Enterobacteriaceae</taxon>
        <taxon>Shigella</taxon>
    </lineage>
</organism>
<proteinExistence type="predicted"/>
<name>A0AAU8WFR8_SHISO</name>
<dbReference type="Proteomes" id="UP000194501">
    <property type="component" value="Plasmid p75-02_2"/>
</dbReference>
<evidence type="ECO:0008006" key="4">
    <source>
        <dbReference type="Google" id="ProtNLM"/>
    </source>
</evidence>
<feature type="transmembrane region" description="Helical" evidence="1">
    <location>
        <begin position="59"/>
        <end position="81"/>
    </location>
</feature>
<accession>A0AAU8WFR8</accession>